<comment type="subcellular location">
    <subcellularLocation>
        <location evidence="1">Lysosome membrane</location>
        <topology evidence="1">Multi-pass membrane protein</topology>
    </subcellularLocation>
</comment>
<feature type="transmembrane region" description="Helical" evidence="25">
    <location>
        <begin position="174"/>
        <end position="196"/>
    </location>
</feature>
<dbReference type="InterPro" id="IPR052187">
    <property type="entry name" value="MFSD1"/>
</dbReference>
<evidence type="ECO:0000256" key="24">
    <source>
        <dbReference type="ARBA" id="ARBA00046376"/>
    </source>
</evidence>
<dbReference type="PANTHER" id="PTHR23512:SF3">
    <property type="entry name" value="MAJOR FACILITATOR SUPERFAMILY DOMAIN-CONTAINING PROTEIN 1"/>
    <property type="match status" value="1"/>
</dbReference>
<feature type="non-terminal residue" evidence="27">
    <location>
        <position position="251"/>
    </location>
</feature>
<evidence type="ECO:0000256" key="9">
    <source>
        <dbReference type="ARBA" id="ARBA00044878"/>
    </source>
</evidence>
<comment type="catalytic activity">
    <reaction evidence="20">
        <text>L-lysyl-glycine(out) = L-lysyl-glycine(in)</text>
        <dbReference type="Rhea" id="RHEA:79407"/>
        <dbReference type="ChEBI" id="CHEBI:191202"/>
    </reaction>
</comment>
<keyword evidence="3" id="KW-0813">Transport</keyword>
<comment type="catalytic activity">
    <reaction evidence="18">
        <text>L-histidyl-L-alpha-amino acid(out) = L-histidyl-L-alpha-amino acid(in)</text>
        <dbReference type="Rhea" id="RHEA:79379"/>
        <dbReference type="ChEBI" id="CHEBI:229964"/>
    </reaction>
</comment>
<feature type="transmembrane region" description="Helical" evidence="25">
    <location>
        <begin position="51"/>
        <end position="72"/>
    </location>
</feature>
<evidence type="ECO:0000256" key="12">
    <source>
        <dbReference type="ARBA" id="ARBA00044891"/>
    </source>
</evidence>
<protein>
    <recommendedName>
        <fullName evidence="21">Lysosomal dipeptide transporter MFSD1</fullName>
    </recommendedName>
    <alternativeName>
        <fullName evidence="22">Major facilitator superfamily domain-containing protein 1</fullName>
    </alternativeName>
</protein>
<accession>A0A2M7U3P8</accession>
<evidence type="ECO:0000256" key="2">
    <source>
        <dbReference type="ARBA" id="ARBA00008335"/>
    </source>
</evidence>
<evidence type="ECO:0000256" key="14">
    <source>
        <dbReference type="ARBA" id="ARBA00044898"/>
    </source>
</evidence>
<evidence type="ECO:0000256" key="22">
    <source>
        <dbReference type="ARBA" id="ARBA00045018"/>
    </source>
</evidence>
<keyword evidence="4 25" id="KW-0812">Transmembrane</keyword>
<keyword evidence="6 25" id="KW-0472">Membrane</keyword>
<keyword evidence="5 25" id="KW-1133">Transmembrane helix</keyword>
<evidence type="ECO:0000256" key="4">
    <source>
        <dbReference type="ARBA" id="ARBA00022692"/>
    </source>
</evidence>
<dbReference type="Gene3D" id="1.20.1250.20">
    <property type="entry name" value="MFS general substrate transporter like domains"/>
    <property type="match status" value="1"/>
</dbReference>
<dbReference type="InterPro" id="IPR036259">
    <property type="entry name" value="MFS_trans_sf"/>
</dbReference>
<evidence type="ECO:0000256" key="21">
    <source>
        <dbReference type="ARBA" id="ARBA00044985"/>
    </source>
</evidence>
<evidence type="ECO:0000256" key="15">
    <source>
        <dbReference type="ARBA" id="ARBA00044899"/>
    </source>
</evidence>
<comment type="catalytic activity">
    <reaction evidence="14">
        <text>L-aspartyl-L-lysine(out) = L-aspartyl-L-lysine(in)</text>
        <dbReference type="Rhea" id="RHEA:79411"/>
        <dbReference type="ChEBI" id="CHEBI:229953"/>
    </reaction>
</comment>
<comment type="subunit">
    <text evidence="24">Homodimer. Interacts with lysosomal protein GLMP (via lumenal domain); the interaction starts while both proteins are still in the endoplasmic reticulum and is required for stabilization of MFSD1 in lysosomes but has no direct effect on its targeting to lysosomes or transporter activity.</text>
</comment>
<comment type="function">
    <text evidence="23">Lysosomal dipeptide uniporter that selectively exports lysine, arginine or histidine-containing dipeptides with a net positive charge from the lysosome lumen into the cytosol. Could play a role in a specific type of protein O-glycosylation indirectly regulating macrophages migration and tissue invasion. Also essential for liver homeostasis.</text>
</comment>
<feature type="transmembrane region" description="Helical" evidence="25">
    <location>
        <begin position="109"/>
        <end position="131"/>
    </location>
</feature>
<comment type="catalytic activity">
    <reaction evidence="16">
        <text>L-lysyl-L-lysine(out) = L-lysyl-L-lysine(in)</text>
        <dbReference type="Rhea" id="RHEA:79403"/>
        <dbReference type="ChEBI" id="CHEBI:229956"/>
    </reaction>
</comment>
<comment type="catalytic activity">
    <reaction evidence="11">
        <text>L-alpha-aminoacyl-L-histidine(out) = L-alpha-aminoacyl-L-histidine(in)</text>
        <dbReference type="Rhea" id="RHEA:79375"/>
        <dbReference type="ChEBI" id="CHEBI:229967"/>
    </reaction>
</comment>
<evidence type="ECO:0000256" key="19">
    <source>
        <dbReference type="ARBA" id="ARBA00044919"/>
    </source>
</evidence>
<evidence type="ECO:0000256" key="18">
    <source>
        <dbReference type="ARBA" id="ARBA00044912"/>
    </source>
</evidence>
<evidence type="ECO:0000256" key="17">
    <source>
        <dbReference type="ARBA" id="ARBA00044903"/>
    </source>
</evidence>
<proteinExistence type="inferred from homology"/>
<evidence type="ECO:0000256" key="3">
    <source>
        <dbReference type="ARBA" id="ARBA00022448"/>
    </source>
</evidence>
<evidence type="ECO:0000256" key="7">
    <source>
        <dbReference type="ARBA" id="ARBA00023228"/>
    </source>
</evidence>
<dbReference type="AlphaFoldDB" id="A0A2M7U3P8"/>
<gene>
    <name evidence="27" type="ORF">COY14_02990</name>
</gene>
<comment type="catalytic activity">
    <reaction evidence="8">
        <text>L-lysyl-L-alanine(out) = L-lysyl-L-alanine(in)</text>
        <dbReference type="Rhea" id="RHEA:79399"/>
        <dbReference type="ChEBI" id="CHEBI:229954"/>
    </reaction>
</comment>
<feature type="transmembrane region" description="Helical" evidence="25">
    <location>
        <begin position="223"/>
        <end position="246"/>
    </location>
</feature>
<evidence type="ECO:0000256" key="11">
    <source>
        <dbReference type="ARBA" id="ARBA00044884"/>
    </source>
</evidence>
<comment type="catalytic activity">
    <reaction evidence="15">
        <text>L-arginyl-L-alpha-amino acid(out) = L-arginyl-L-alpha-amino acid(in)</text>
        <dbReference type="Rhea" id="RHEA:79371"/>
        <dbReference type="ChEBI" id="CHEBI:84315"/>
    </reaction>
</comment>
<dbReference type="EMBL" id="PFOD01000058">
    <property type="protein sequence ID" value="PIZ65176.1"/>
    <property type="molecule type" value="Genomic_DNA"/>
</dbReference>
<evidence type="ECO:0000256" key="16">
    <source>
        <dbReference type="ARBA" id="ARBA00044900"/>
    </source>
</evidence>
<comment type="catalytic activity">
    <reaction evidence="19">
        <text>L-alanyl-L-lysine(out) = L-alanyl-L-lysine(in)</text>
        <dbReference type="Rhea" id="RHEA:79415"/>
        <dbReference type="ChEBI" id="CHEBI:192470"/>
    </reaction>
</comment>
<evidence type="ECO:0000256" key="8">
    <source>
        <dbReference type="ARBA" id="ARBA00044876"/>
    </source>
</evidence>
<dbReference type="GO" id="GO:0005765">
    <property type="term" value="C:lysosomal membrane"/>
    <property type="evidence" value="ECO:0007669"/>
    <property type="project" value="UniProtKB-SubCell"/>
</dbReference>
<sequence length="251" mass="27684">MMSKIRYMEPEQTRSSFKHIVIWAMAAVFYLYEVALRVAPAGLTDQLMQHFNITSTGLGFLVGAYYWSYVLMQLPCGLILDKFGPQKVISLSALVCGAGTILFCQADTLVPAIFGRILVGVGSACAFIAALKVATDWFSPSRFALIAGLTNMMGTFGGNFAGSPLSYLSEHYGWVNIFTIMGLSGFFIALLAYLIIEDKPSKSFNNFHNFKHILIMLSMNKQIWLAGIIGGILYLPLTAFAELWGVPFLTR</sequence>
<feature type="transmembrane region" description="Helical" evidence="25">
    <location>
        <begin position="84"/>
        <end position="103"/>
    </location>
</feature>
<evidence type="ECO:0000313" key="28">
    <source>
        <dbReference type="Proteomes" id="UP000230027"/>
    </source>
</evidence>
<name>A0A2M7U3P8_9BACT</name>
<comment type="catalytic activity">
    <reaction evidence="10">
        <text>L-alpha-aminoacyl-L-arginine(out) = L-alpha-aminoacyl-L-arginine(in)</text>
        <dbReference type="Rhea" id="RHEA:79367"/>
        <dbReference type="ChEBI" id="CHEBI:229968"/>
    </reaction>
</comment>
<feature type="transmembrane region" description="Helical" evidence="25">
    <location>
        <begin position="20"/>
        <end position="39"/>
    </location>
</feature>
<comment type="catalytic activity">
    <reaction evidence="9">
        <text>L-histidyl-glycine(out) = L-histidyl-glycine(in)</text>
        <dbReference type="Rhea" id="RHEA:79395"/>
        <dbReference type="ChEBI" id="CHEBI:229957"/>
    </reaction>
</comment>
<evidence type="ECO:0000256" key="13">
    <source>
        <dbReference type="ARBA" id="ARBA00044893"/>
    </source>
</evidence>
<feature type="transmembrane region" description="Helical" evidence="25">
    <location>
        <begin position="143"/>
        <end position="162"/>
    </location>
</feature>
<evidence type="ECO:0000256" key="25">
    <source>
        <dbReference type="SAM" id="Phobius"/>
    </source>
</evidence>
<dbReference type="Pfam" id="PF07690">
    <property type="entry name" value="MFS_1"/>
    <property type="match status" value="1"/>
</dbReference>
<dbReference type="PROSITE" id="PS50850">
    <property type="entry name" value="MFS"/>
    <property type="match status" value="1"/>
</dbReference>
<evidence type="ECO:0000256" key="23">
    <source>
        <dbReference type="ARBA" id="ARBA00045709"/>
    </source>
</evidence>
<evidence type="ECO:0000256" key="6">
    <source>
        <dbReference type="ARBA" id="ARBA00023136"/>
    </source>
</evidence>
<dbReference type="Proteomes" id="UP000230027">
    <property type="component" value="Unassembled WGS sequence"/>
</dbReference>
<dbReference type="GO" id="GO:0022857">
    <property type="term" value="F:transmembrane transporter activity"/>
    <property type="evidence" value="ECO:0007669"/>
    <property type="project" value="InterPro"/>
</dbReference>
<feature type="domain" description="Major facilitator superfamily (MFS) profile" evidence="26">
    <location>
        <begin position="19"/>
        <end position="251"/>
    </location>
</feature>
<evidence type="ECO:0000313" key="27">
    <source>
        <dbReference type="EMBL" id="PIZ65176.1"/>
    </source>
</evidence>
<organism evidence="27 28">
    <name type="scientific">Candidatus Roizmanbacteria bacterium CG_4_10_14_0_2_um_filter_36_9</name>
    <dbReference type="NCBI Taxonomy" id="1974823"/>
    <lineage>
        <taxon>Bacteria</taxon>
        <taxon>Candidatus Roizmaniibacteriota</taxon>
    </lineage>
</organism>
<evidence type="ECO:0000256" key="10">
    <source>
        <dbReference type="ARBA" id="ARBA00044881"/>
    </source>
</evidence>
<evidence type="ECO:0000256" key="1">
    <source>
        <dbReference type="ARBA" id="ARBA00004155"/>
    </source>
</evidence>
<dbReference type="SUPFAM" id="SSF103473">
    <property type="entry name" value="MFS general substrate transporter"/>
    <property type="match status" value="1"/>
</dbReference>
<evidence type="ECO:0000256" key="5">
    <source>
        <dbReference type="ARBA" id="ARBA00022989"/>
    </source>
</evidence>
<comment type="catalytic activity">
    <reaction evidence="17">
        <text>L-arginyl-glycine(out) = L-arginyl-glycine(in)</text>
        <dbReference type="Rhea" id="RHEA:79391"/>
        <dbReference type="ChEBI" id="CHEBI:229955"/>
    </reaction>
</comment>
<dbReference type="InterPro" id="IPR020846">
    <property type="entry name" value="MFS_dom"/>
</dbReference>
<keyword evidence="7" id="KW-0458">Lysosome</keyword>
<dbReference type="PANTHER" id="PTHR23512">
    <property type="entry name" value="MAJOR FACILITATOR SUPERFAMILY DOMAIN-CONTAINING PROTEIN 1"/>
    <property type="match status" value="1"/>
</dbReference>
<evidence type="ECO:0000256" key="20">
    <source>
        <dbReference type="ARBA" id="ARBA00044924"/>
    </source>
</evidence>
<reference evidence="28" key="1">
    <citation type="submission" date="2017-09" db="EMBL/GenBank/DDBJ databases">
        <title>Depth-based differentiation of microbial function through sediment-hosted aquifers and enrichment of novel symbionts in the deep terrestrial subsurface.</title>
        <authorList>
            <person name="Probst A.J."/>
            <person name="Ladd B."/>
            <person name="Jarett J.K."/>
            <person name="Geller-Mcgrath D.E."/>
            <person name="Sieber C.M.K."/>
            <person name="Emerson J.B."/>
            <person name="Anantharaman K."/>
            <person name="Thomas B.C."/>
            <person name="Malmstrom R."/>
            <person name="Stieglmeier M."/>
            <person name="Klingl A."/>
            <person name="Woyke T."/>
            <person name="Ryan C.M."/>
            <person name="Banfield J.F."/>
        </authorList>
    </citation>
    <scope>NUCLEOTIDE SEQUENCE [LARGE SCALE GENOMIC DNA]</scope>
</reference>
<evidence type="ECO:0000259" key="26">
    <source>
        <dbReference type="PROSITE" id="PS50850"/>
    </source>
</evidence>
<comment type="similarity">
    <text evidence="2">Belongs to the major facilitator superfamily.</text>
</comment>
<dbReference type="InterPro" id="IPR011701">
    <property type="entry name" value="MFS"/>
</dbReference>
<comment type="caution">
    <text evidence="27">The sequence shown here is derived from an EMBL/GenBank/DDBJ whole genome shotgun (WGS) entry which is preliminary data.</text>
</comment>
<comment type="catalytic activity">
    <reaction evidence="12">
        <text>L-lysyl-L-alpha-amino acid(out) = L-lysyl-L-alpha-amino acid(in)</text>
        <dbReference type="Rhea" id="RHEA:79387"/>
        <dbReference type="ChEBI" id="CHEBI:229965"/>
    </reaction>
</comment>
<comment type="catalytic activity">
    <reaction evidence="13">
        <text>L-alpha-aminoacyl-L-lysine(out) = L-alpha-aminoacyl-L-lysine(in)</text>
        <dbReference type="Rhea" id="RHEA:79383"/>
        <dbReference type="ChEBI" id="CHEBI:229966"/>
    </reaction>
</comment>